<sequence length="89" mass="10135">MAQLVNEIRVYLTSRIGKFGLRHHRQASRPPLPQWPRGRWLKIKCVQSESFMIAGHAGHGPRAQIIEIDEQWHTGMDVYLMNVLSSGGS</sequence>
<evidence type="ECO:0000313" key="1">
    <source>
        <dbReference type="EMBL" id="AIC26286.1"/>
    </source>
</evidence>
<gene>
    <name evidence="1" type="ORF">IE4771_CH01135</name>
</gene>
<reference evidence="1 2" key="1">
    <citation type="submission" date="2013-12" db="EMBL/GenBank/DDBJ databases">
        <title>Complete genome sequence of Rhizobium etli bv. mimosae IE4771.</title>
        <authorList>
            <person name="Bustos P."/>
            <person name="Santamaria R.I."/>
            <person name="Lozano L."/>
            <person name="Ormeno-Orrillo E."/>
            <person name="Rogel M.A."/>
            <person name="Romero D."/>
            <person name="Cevallos M.A."/>
            <person name="Martinez-Romero E."/>
            <person name="Gonzalez V."/>
        </authorList>
    </citation>
    <scope>NUCLEOTIDE SEQUENCE [LARGE SCALE GENOMIC DNA]</scope>
    <source>
        <strain evidence="1 2">IE4771</strain>
    </source>
</reference>
<name>A0A060I458_RHIET</name>
<dbReference type="Proteomes" id="UP000027180">
    <property type="component" value="Chromosome"/>
</dbReference>
<evidence type="ECO:0000313" key="2">
    <source>
        <dbReference type="Proteomes" id="UP000027180"/>
    </source>
</evidence>
<accession>A0A060I458</accession>
<organism evidence="1 2">
    <name type="scientific">Rhizobium etli bv. mimosae str. IE4771</name>
    <dbReference type="NCBI Taxonomy" id="1432050"/>
    <lineage>
        <taxon>Bacteria</taxon>
        <taxon>Pseudomonadati</taxon>
        <taxon>Pseudomonadota</taxon>
        <taxon>Alphaproteobacteria</taxon>
        <taxon>Hyphomicrobiales</taxon>
        <taxon>Rhizobiaceae</taxon>
        <taxon>Rhizobium/Agrobacterium group</taxon>
        <taxon>Rhizobium</taxon>
    </lineage>
</organism>
<protein>
    <submittedName>
        <fullName evidence="1">Uncharacterized protein</fullName>
    </submittedName>
</protein>
<dbReference type="EMBL" id="CP006986">
    <property type="protein sequence ID" value="AIC26286.1"/>
    <property type="molecule type" value="Genomic_DNA"/>
</dbReference>
<proteinExistence type="predicted"/>
<dbReference type="KEGG" id="rei:IE4771_CH01135"/>
<dbReference type="HOGENOM" id="CLU_2452486_0_0_5"/>
<dbReference type="AlphaFoldDB" id="A0A060I458"/>